<evidence type="ECO:0000313" key="2">
    <source>
        <dbReference type="Proteomes" id="UP001349262"/>
    </source>
</evidence>
<name>A0ABU7T794_9HYPH</name>
<comment type="caution">
    <text evidence="1">The sequence shown here is derived from an EMBL/GenBank/DDBJ whole genome shotgun (WGS) entry which is preliminary data.</text>
</comment>
<keyword evidence="2" id="KW-1185">Reference proteome</keyword>
<dbReference type="Pfam" id="PF04267">
    <property type="entry name" value="SoxD"/>
    <property type="match status" value="1"/>
</dbReference>
<organism evidence="1 2">
    <name type="scientific">Methylobacterium radiotolerans</name>
    <dbReference type="NCBI Taxonomy" id="31998"/>
    <lineage>
        <taxon>Bacteria</taxon>
        <taxon>Pseudomonadati</taxon>
        <taxon>Pseudomonadota</taxon>
        <taxon>Alphaproteobacteria</taxon>
        <taxon>Hyphomicrobiales</taxon>
        <taxon>Methylobacteriaceae</taxon>
        <taxon>Methylobacterium</taxon>
    </lineage>
</organism>
<reference evidence="1 2" key="1">
    <citation type="journal article" date="2012" name="Genet. Mol. Biol.">
        <title>Analysis of 16S rRNA and mxaF genes revealing insights into Methylobacterium niche-specific plant association.</title>
        <authorList>
            <person name="Dourado M.N."/>
            <person name="Andreote F.D."/>
            <person name="Dini-Andreote F."/>
            <person name="Conti R."/>
            <person name="Araujo J.M."/>
            <person name="Araujo W.L."/>
        </authorList>
    </citation>
    <scope>NUCLEOTIDE SEQUENCE [LARGE SCALE GENOMIC DNA]</scope>
    <source>
        <strain evidence="1 2">SR1.6/4</strain>
    </source>
</reference>
<gene>
    <name evidence="1" type="ORF">MRSR164_06365</name>
</gene>
<dbReference type="EMBL" id="MLBY01000003">
    <property type="protein sequence ID" value="MEE7456424.1"/>
    <property type="molecule type" value="Genomic_DNA"/>
</dbReference>
<protein>
    <submittedName>
        <fullName evidence="1">Sarcosine oxidase subunit delta</fullName>
    </submittedName>
</protein>
<dbReference type="Gene3D" id="3.30.2270.10">
    <property type="entry name" value="Folate-binding superfamily"/>
    <property type="match status" value="1"/>
</dbReference>
<dbReference type="InterPro" id="IPR006279">
    <property type="entry name" value="SoxD"/>
</dbReference>
<dbReference type="Proteomes" id="UP001349262">
    <property type="component" value="Unassembled WGS sequence"/>
</dbReference>
<proteinExistence type="predicted"/>
<dbReference type="InterPro" id="IPR038561">
    <property type="entry name" value="SoxD_sf"/>
</dbReference>
<evidence type="ECO:0000313" key="1">
    <source>
        <dbReference type="EMBL" id="MEE7456424.1"/>
    </source>
</evidence>
<sequence>MRIRCPFCGERDNGEFSYLGDAAPRRPDGLDASAAAMHDYVYLRDNPAGTLRELWYHAAGCRSWLVVTRDTRTHAIESVEPARDVARARRAATLTGRADHA</sequence>
<accession>A0ABU7T794</accession>